<proteinExistence type="predicted"/>
<dbReference type="EMBL" id="QXFY01000512">
    <property type="protein sequence ID" value="KAE9342239.1"/>
    <property type="molecule type" value="Genomic_DNA"/>
</dbReference>
<feature type="non-terminal residue" evidence="1">
    <location>
        <position position="82"/>
    </location>
</feature>
<reference evidence="1 2" key="1">
    <citation type="submission" date="2018-09" db="EMBL/GenBank/DDBJ databases">
        <title>Genomic investigation of the strawberry pathogen Phytophthora fragariae indicates pathogenicity is determined by transcriptional variation in three key races.</title>
        <authorList>
            <person name="Adams T.M."/>
            <person name="Armitage A.D."/>
            <person name="Sobczyk M.K."/>
            <person name="Bates H.J."/>
            <person name="Dunwell J.M."/>
            <person name="Nellist C.F."/>
            <person name="Harrison R.J."/>
        </authorList>
    </citation>
    <scope>NUCLEOTIDE SEQUENCE [LARGE SCALE GENOMIC DNA]</scope>
    <source>
        <strain evidence="1 2">NOV-77</strain>
    </source>
</reference>
<name>A0A6G0RU99_9STRA</name>
<comment type="caution">
    <text evidence="1">The sequence shown here is derived from an EMBL/GenBank/DDBJ whole genome shotgun (WGS) entry which is preliminary data.</text>
</comment>
<dbReference type="Proteomes" id="UP000486351">
    <property type="component" value="Unassembled WGS sequence"/>
</dbReference>
<evidence type="ECO:0000313" key="1">
    <source>
        <dbReference type="EMBL" id="KAE9342239.1"/>
    </source>
</evidence>
<protein>
    <submittedName>
        <fullName evidence="1">Uncharacterized protein</fullName>
    </submittedName>
</protein>
<organism evidence="1 2">
    <name type="scientific">Phytophthora fragariae</name>
    <dbReference type="NCBI Taxonomy" id="53985"/>
    <lineage>
        <taxon>Eukaryota</taxon>
        <taxon>Sar</taxon>
        <taxon>Stramenopiles</taxon>
        <taxon>Oomycota</taxon>
        <taxon>Peronosporomycetes</taxon>
        <taxon>Peronosporales</taxon>
        <taxon>Peronosporaceae</taxon>
        <taxon>Phytophthora</taxon>
    </lineage>
</organism>
<accession>A0A6G0RU99</accession>
<evidence type="ECO:0000313" key="2">
    <source>
        <dbReference type="Proteomes" id="UP000486351"/>
    </source>
</evidence>
<sequence length="82" mass="8807">MRDPELFLCGGFLVPLRGCPCSFTLLAASNSGIFEGGRELEGRALPGQAIQGLPRVAGRLPKYTSSKYGANIIPLYYSQVCL</sequence>
<dbReference type="AlphaFoldDB" id="A0A6G0RU99"/>
<gene>
    <name evidence="1" type="ORF">PF008_g10240</name>
</gene>